<protein>
    <submittedName>
        <fullName evidence="1">Uncharacterized protein</fullName>
    </submittedName>
</protein>
<evidence type="ECO:0000313" key="2">
    <source>
        <dbReference type="Proteomes" id="UP000321726"/>
    </source>
</evidence>
<comment type="caution">
    <text evidence="1">The sequence shown here is derived from an EMBL/GenBank/DDBJ whole genome shotgun (WGS) entry which is preliminary data.</text>
</comment>
<proteinExistence type="predicted"/>
<organism evidence="1 2">
    <name type="scientific">Halomonas cupida</name>
    <dbReference type="NCBI Taxonomy" id="44933"/>
    <lineage>
        <taxon>Bacteria</taxon>
        <taxon>Pseudomonadati</taxon>
        <taxon>Pseudomonadota</taxon>
        <taxon>Gammaproteobacteria</taxon>
        <taxon>Oceanospirillales</taxon>
        <taxon>Halomonadaceae</taxon>
        <taxon>Halomonas</taxon>
    </lineage>
</organism>
<evidence type="ECO:0000313" key="1">
    <source>
        <dbReference type="EMBL" id="GEN22087.1"/>
    </source>
</evidence>
<sequence>MKVTNNITTTILGVKAGMHIGNIRFETGDLLSKGLAFLPRKPTASSHCPAQ</sequence>
<accession>A0ABQ0WB16</accession>
<dbReference type="EMBL" id="BJXU01000002">
    <property type="protein sequence ID" value="GEN22087.1"/>
    <property type="molecule type" value="Genomic_DNA"/>
</dbReference>
<reference evidence="1 2" key="1">
    <citation type="submission" date="2019-07" db="EMBL/GenBank/DDBJ databases">
        <title>Whole genome shotgun sequence of Halomonas cupida NBRC 102219.</title>
        <authorList>
            <person name="Hosoyama A."/>
            <person name="Uohara A."/>
            <person name="Ohji S."/>
            <person name="Ichikawa N."/>
        </authorList>
    </citation>
    <scope>NUCLEOTIDE SEQUENCE [LARGE SCALE GENOMIC DNA]</scope>
    <source>
        <strain evidence="1 2">NBRC 102219</strain>
    </source>
</reference>
<dbReference type="Proteomes" id="UP000321726">
    <property type="component" value="Unassembled WGS sequence"/>
</dbReference>
<name>A0ABQ0WB16_9GAMM</name>
<gene>
    <name evidence="1" type="ORF">HCU01_00360</name>
</gene>
<keyword evidence="2" id="KW-1185">Reference proteome</keyword>